<accession>A0ABV5WLP7</accession>
<organism evidence="1 2">
    <name type="scientific">Ectobacillus funiculus</name>
    <dbReference type="NCBI Taxonomy" id="137993"/>
    <lineage>
        <taxon>Bacteria</taxon>
        <taxon>Bacillati</taxon>
        <taxon>Bacillota</taxon>
        <taxon>Bacilli</taxon>
        <taxon>Bacillales</taxon>
        <taxon>Bacillaceae</taxon>
        <taxon>Ectobacillus</taxon>
    </lineage>
</organism>
<comment type="caution">
    <text evidence="1">The sequence shown here is derived from an EMBL/GenBank/DDBJ whole genome shotgun (WGS) entry which is preliminary data.</text>
</comment>
<dbReference type="RefSeq" id="WP_379951661.1">
    <property type="nucleotide sequence ID" value="NZ_JBHMAF010000194.1"/>
</dbReference>
<evidence type="ECO:0000313" key="2">
    <source>
        <dbReference type="Proteomes" id="UP001589609"/>
    </source>
</evidence>
<evidence type="ECO:0000313" key="1">
    <source>
        <dbReference type="EMBL" id="MFB9761500.1"/>
    </source>
</evidence>
<evidence type="ECO:0008006" key="3">
    <source>
        <dbReference type="Google" id="ProtNLM"/>
    </source>
</evidence>
<dbReference type="EMBL" id="JBHMAF010000194">
    <property type="protein sequence ID" value="MFB9761500.1"/>
    <property type="molecule type" value="Genomic_DNA"/>
</dbReference>
<protein>
    <recommendedName>
        <fullName evidence="3">Transposase</fullName>
    </recommendedName>
</protein>
<name>A0ABV5WLP7_9BACI</name>
<gene>
    <name evidence="1" type="ORF">ACFFMS_24970</name>
</gene>
<sequence>MSHEKRFGKQYCLYETFLYISISGEGIPAHRIVNYAAKLMESYIEKLFALV</sequence>
<dbReference type="Proteomes" id="UP001589609">
    <property type="component" value="Unassembled WGS sequence"/>
</dbReference>
<reference evidence="1 2" key="1">
    <citation type="submission" date="2024-09" db="EMBL/GenBank/DDBJ databases">
        <authorList>
            <person name="Sun Q."/>
            <person name="Mori K."/>
        </authorList>
    </citation>
    <scope>NUCLEOTIDE SEQUENCE [LARGE SCALE GENOMIC DNA]</scope>
    <source>
        <strain evidence="1 2">JCM 11201</strain>
    </source>
</reference>
<proteinExistence type="predicted"/>
<keyword evidence="2" id="KW-1185">Reference proteome</keyword>